<feature type="compositionally biased region" description="Polar residues" evidence="1">
    <location>
        <begin position="1"/>
        <end position="11"/>
    </location>
</feature>
<evidence type="ECO:0000256" key="1">
    <source>
        <dbReference type="SAM" id="MobiDB-lite"/>
    </source>
</evidence>
<feature type="region of interest" description="Disordered" evidence="1">
    <location>
        <begin position="1"/>
        <end position="31"/>
    </location>
</feature>
<sequence>MSKPSTSNAQPEESEEPSPIDRRLTEGRSYNDGNWSSQELKLLFDAIAKYGTEPKSLAYIAQSCIKARSFDEITVKVIEIRELIAENRDDCRDYHKKIWEEKGYRKILENLKIDEKAWINAIDEIDRNTHISLNKYKNPVRNQIQQIFKDAEKSADIEKDVKVTDLKLARISEESREDIRWDIIYRFINSCVMMDQNLPALNELESSIVLSVLQGIEDEASSISDEEKAIICGMLSDVQTNDFRGFEPDCPCNQTSSVQALVDPLRVRLFGIPEIGAEPMIPEEKK</sequence>
<reference evidence="2" key="1">
    <citation type="submission" date="2022-11" db="EMBL/GenBank/DDBJ databases">
        <authorList>
            <person name="Kikuchi T."/>
        </authorList>
    </citation>
    <scope>NUCLEOTIDE SEQUENCE</scope>
    <source>
        <strain evidence="2">PS1010</strain>
    </source>
</reference>
<dbReference type="AlphaFoldDB" id="A0A9P1I5F7"/>
<keyword evidence="3" id="KW-1185">Reference proteome</keyword>
<dbReference type="Proteomes" id="UP001152747">
    <property type="component" value="Unassembled WGS sequence"/>
</dbReference>
<name>A0A9P1I5F7_9PELO</name>
<gene>
    <name evidence="2" type="ORF">CAMP_LOCUS1042</name>
</gene>
<evidence type="ECO:0000313" key="3">
    <source>
        <dbReference type="Proteomes" id="UP001152747"/>
    </source>
</evidence>
<proteinExistence type="predicted"/>
<protein>
    <submittedName>
        <fullName evidence="2">Uncharacterized protein</fullName>
    </submittedName>
</protein>
<evidence type="ECO:0000313" key="2">
    <source>
        <dbReference type="EMBL" id="CAI5438405.1"/>
    </source>
</evidence>
<organism evidence="2 3">
    <name type="scientific">Caenorhabditis angaria</name>
    <dbReference type="NCBI Taxonomy" id="860376"/>
    <lineage>
        <taxon>Eukaryota</taxon>
        <taxon>Metazoa</taxon>
        <taxon>Ecdysozoa</taxon>
        <taxon>Nematoda</taxon>
        <taxon>Chromadorea</taxon>
        <taxon>Rhabditida</taxon>
        <taxon>Rhabditina</taxon>
        <taxon>Rhabditomorpha</taxon>
        <taxon>Rhabditoidea</taxon>
        <taxon>Rhabditidae</taxon>
        <taxon>Peloderinae</taxon>
        <taxon>Caenorhabditis</taxon>
    </lineage>
</organism>
<dbReference type="OrthoDB" id="5865419at2759"/>
<dbReference type="EMBL" id="CANHGI010000001">
    <property type="protein sequence ID" value="CAI5438405.1"/>
    <property type="molecule type" value="Genomic_DNA"/>
</dbReference>
<accession>A0A9P1I5F7</accession>
<comment type="caution">
    <text evidence="2">The sequence shown here is derived from an EMBL/GenBank/DDBJ whole genome shotgun (WGS) entry which is preliminary data.</text>
</comment>